<evidence type="ECO:0000313" key="1">
    <source>
        <dbReference type="EMBL" id="KAF0912231.1"/>
    </source>
</evidence>
<proteinExistence type="predicted"/>
<keyword evidence="2" id="KW-1185">Reference proteome</keyword>
<accession>A0A6G1DIL3</accession>
<dbReference type="AlphaFoldDB" id="A0A6G1DIL3"/>
<dbReference type="EMBL" id="SPHZ02000006">
    <property type="protein sequence ID" value="KAF0912231.1"/>
    <property type="molecule type" value="Genomic_DNA"/>
</dbReference>
<comment type="caution">
    <text evidence="1">The sequence shown here is derived from an EMBL/GenBank/DDBJ whole genome shotgun (WGS) entry which is preliminary data.</text>
</comment>
<name>A0A6G1DIL3_9ORYZ</name>
<organism evidence="1 2">
    <name type="scientific">Oryza meyeriana var. granulata</name>
    <dbReference type="NCBI Taxonomy" id="110450"/>
    <lineage>
        <taxon>Eukaryota</taxon>
        <taxon>Viridiplantae</taxon>
        <taxon>Streptophyta</taxon>
        <taxon>Embryophyta</taxon>
        <taxon>Tracheophyta</taxon>
        <taxon>Spermatophyta</taxon>
        <taxon>Magnoliopsida</taxon>
        <taxon>Liliopsida</taxon>
        <taxon>Poales</taxon>
        <taxon>Poaceae</taxon>
        <taxon>BOP clade</taxon>
        <taxon>Oryzoideae</taxon>
        <taxon>Oryzeae</taxon>
        <taxon>Oryzinae</taxon>
        <taxon>Oryza</taxon>
        <taxon>Oryza meyeriana</taxon>
    </lineage>
</organism>
<protein>
    <submittedName>
        <fullName evidence="1">Uncharacterized protein</fullName>
    </submittedName>
</protein>
<sequence>MVLGPVDRAPSIVDILKVTLLHAKLGGPQDVTSLRKKVHQQGGGTDIYDCLKASGLGSLHILIGLAHSGLDRVEDALTLCGSLPPLSHRHLVGGAFPLHLGHVEVINRLGDADEQLQLFAPILEVELLCGKDGGHIVKLHPPSKGGLSKLLNPISGAT</sequence>
<dbReference type="Proteomes" id="UP000479710">
    <property type="component" value="Unassembled WGS sequence"/>
</dbReference>
<evidence type="ECO:0000313" key="2">
    <source>
        <dbReference type="Proteomes" id="UP000479710"/>
    </source>
</evidence>
<gene>
    <name evidence="1" type="ORF">E2562_013184</name>
</gene>
<reference evidence="1 2" key="1">
    <citation type="submission" date="2019-11" db="EMBL/GenBank/DDBJ databases">
        <title>Whole genome sequence of Oryza granulata.</title>
        <authorList>
            <person name="Li W."/>
        </authorList>
    </citation>
    <scope>NUCLEOTIDE SEQUENCE [LARGE SCALE GENOMIC DNA]</scope>
    <source>
        <strain evidence="2">cv. Menghai</strain>
        <tissue evidence="1">Leaf</tissue>
    </source>
</reference>